<feature type="compositionally biased region" description="Basic and acidic residues" evidence="1">
    <location>
        <begin position="332"/>
        <end position="357"/>
    </location>
</feature>
<evidence type="ECO:0008006" key="4">
    <source>
        <dbReference type="Google" id="ProtNLM"/>
    </source>
</evidence>
<name>A0ABR4MI35_9PEZI</name>
<feature type="compositionally biased region" description="Basic residues" evidence="1">
    <location>
        <begin position="206"/>
        <end position="218"/>
    </location>
</feature>
<feature type="compositionally biased region" description="Polar residues" evidence="1">
    <location>
        <begin position="1129"/>
        <end position="1141"/>
    </location>
</feature>
<sequence>MSSRSPEEHEEQHRRRASGGRKSTSASMNTKPHRFRVDYLKDDLDNGNNSAIDSDTDSATDLGHRDVGYRSHRESDPNRSWKSHGHHHPPSHHRKRTTSSTSRTKMTATSSSTDPLYPNPPSHVRAGSKSMHRTPGTLSGLSGSSSNPGPSSSSKKNRTKSSSSRAKGESEPSSSHRRKSTSAKHASTTANSDHVPSARYPSPSRHERHSQRRRRHGSRHEEENAGIESSEDDDDQSVVSIGDADTKLDQLNINPEISSESDGEKSNLSGDESKDRPLLTAGNEDEQAKEDAAGHKTNAGNQENGNDYSQDTQPTDTESQPDNENKQLVSVDPDRLEAGIEAATAKEKEAQSKDSYKKPRHRSTRKNSRSVHEPMNFGSDIETGPKPKVPSPPASNLGTNNDTAESDTHGDASDSEAILRNKGHSRKTSNRSNGKSSSRRPTSTSEGYIRPSCMESMTRPVAVPPGATPTSERRRRSRLSTGDWVEYEPSGSIGSDHRGSFSRGSRPSNEFFPRRSSGSGSYENNRERDRSWNPHAGSGNSYMSQSPGNGVAMESDSDDGYANGDHSEQVHPSPHRSSRHRPSHSQHSSTPPKPHFRRQSVADRSRESSGRPSLPIAPEVPSPPQEGFSSRRPHAPTRTVSNSSSHNIEAPSPPLSQSQSSGLNNSDKRRRPSYNGVRPGTSSQQRSNSAIPEESDSEFNYTRLRRPSMHDEGSATRPSARRGSDRHTRPPLSSMHTTRPPTVPTVPTVHEDTPEVSDGYDEFGINPAATELDGHSDNQDAESSTEFPEDMEMITEDHRFLKTREKLSGLLLQQFYAWYNGGPVRSPLGGRFEGSSSRRARGSFRVEEIQHEAEEGFSGGQSASTRRRSMPSIDPAFACPFTKYNPPQFAGCGGFVLNDMHDVEKHLKWCHRNTISCPRCMKTFASHLARDNHSKEDPPCPARSERRHSGLKPQVRHRIYNIVDEGRGSDFQKYMAVYQVIFPSSEMPSSPYIDGDILRDLKMFKEWFSRHGEDIIQNYLSKKHLLSSHEGSELEKDLRIFNRTMCENGCYMLYNEWLEGSGNNNAFMQGSESPWTGTNDGSSNGFSPRTPLTAGTSWNSSCPLPQGSSGGVSSAGNGSREGSMRDSGGQYTPTVPSNRRSASGFDERYDHARAAPRRQSISRNMTIPPGPVLSPQAAFGRSGQPALTPQGPALYMHEDEYMPSPGVNMPGMPGIGNGMGLGMNMNSGPGPYYETLGVFDGMGSLPMGGNLNMNMAAEEYRDNGYFPGRSQHQSRYQR</sequence>
<protein>
    <recommendedName>
        <fullName evidence="4">C2H2-type domain-containing protein</fullName>
    </recommendedName>
</protein>
<evidence type="ECO:0000313" key="2">
    <source>
        <dbReference type="EMBL" id="KAL2887927.1"/>
    </source>
</evidence>
<accession>A0ABR4MI35</accession>
<feature type="compositionally biased region" description="Basic and acidic residues" evidence="1">
    <location>
        <begin position="600"/>
        <end position="609"/>
    </location>
</feature>
<feature type="compositionally biased region" description="Basic residues" evidence="1">
    <location>
        <begin position="358"/>
        <end position="369"/>
    </location>
</feature>
<feature type="compositionally biased region" description="Low complexity" evidence="1">
    <location>
        <begin position="655"/>
        <end position="665"/>
    </location>
</feature>
<dbReference type="EMBL" id="JABSNW010000004">
    <property type="protein sequence ID" value="KAL2887927.1"/>
    <property type="molecule type" value="Genomic_DNA"/>
</dbReference>
<reference evidence="2 3" key="1">
    <citation type="submission" date="2020-05" db="EMBL/GenBank/DDBJ databases">
        <title>Ceratocystis lukuohia genome.</title>
        <authorList>
            <person name="Harrington T.C."/>
            <person name="Kim K."/>
            <person name="Mayers C.G."/>
        </authorList>
    </citation>
    <scope>NUCLEOTIDE SEQUENCE [LARGE SCALE GENOMIC DNA]</scope>
    <source>
        <strain evidence="2 3">C4212</strain>
    </source>
</reference>
<evidence type="ECO:0000313" key="3">
    <source>
        <dbReference type="Proteomes" id="UP001610728"/>
    </source>
</evidence>
<dbReference type="Proteomes" id="UP001610728">
    <property type="component" value="Unassembled WGS sequence"/>
</dbReference>
<keyword evidence="3" id="KW-1185">Reference proteome</keyword>
<dbReference type="RefSeq" id="XP_070859107.1">
    <property type="nucleotide sequence ID" value="XM_071000619.1"/>
</dbReference>
<feature type="compositionally biased region" description="Low complexity" evidence="1">
    <location>
        <begin position="430"/>
        <end position="440"/>
    </location>
</feature>
<feature type="compositionally biased region" description="Polar residues" evidence="1">
    <location>
        <begin position="1093"/>
        <end position="1103"/>
    </location>
</feature>
<feature type="compositionally biased region" description="Low complexity" evidence="1">
    <location>
        <begin position="98"/>
        <end position="113"/>
    </location>
</feature>
<feature type="region of interest" description="Disordered" evidence="1">
    <location>
        <begin position="848"/>
        <end position="868"/>
    </location>
</feature>
<feature type="compositionally biased region" description="Low complexity" evidence="1">
    <location>
        <begin position="736"/>
        <end position="748"/>
    </location>
</feature>
<dbReference type="GeneID" id="98118040"/>
<gene>
    <name evidence="2" type="ORF">HOO65_040264</name>
</gene>
<feature type="compositionally biased region" description="Polar residues" evidence="1">
    <location>
        <begin position="538"/>
        <end position="548"/>
    </location>
</feature>
<feature type="compositionally biased region" description="Polar residues" evidence="1">
    <location>
        <begin position="249"/>
        <end position="270"/>
    </location>
</feature>
<feature type="compositionally biased region" description="Basic and acidic residues" evidence="1">
    <location>
        <begin position="1"/>
        <end position="13"/>
    </location>
</feature>
<comment type="caution">
    <text evidence="2">The sequence shown here is derived from an EMBL/GenBank/DDBJ whole genome shotgun (WGS) entry which is preliminary data.</text>
</comment>
<evidence type="ECO:0000256" key="1">
    <source>
        <dbReference type="SAM" id="MobiDB-lite"/>
    </source>
</evidence>
<feature type="compositionally biased region" description="Low complexity" evidence="1">
    <location>
        <begin position="134"/>
        <end position="165"/>
    </location>
</feature>
<feature type="compositionally biased region" description="Low complexity" evidence="1">
    <location>
        <begin position="50"/>
        <end position="61"/>
    </location>
</feature>
<feature type="compositionally biased region" description="Polar residues" evidence="1">
    <location>
        <begin position="1068"/>
        <end position="1087"/>
    </location>
</feature>
<feature type="compositionally biased region" description="Basic residues" evidence="1">
    <location>
        <begin position="573"/>
        <end position="584"/>
    </location>
</feature>
<proteinExistence type="predicted"/>
<feature type="compositionally biased region" description="Polar residues" evidence="1">
    <location>
        <begin position="638"/>
        <end position="647"/>
    </location>
</feature>
<feature type="compositionally biased region" description="Basic and acidic residues" evidence="1">
    <location>
        <begin position="62"/>
        <end position="79"/>
    </location>
</feature>
<feature type="compositionally biased region" description="Polar residues" evidence="1">
    <location>
        <begin position="298"/>
        <end position="328"/>
    </location>
</feature>
<feature type="compositionally biased region" description="Basic and acidic residues" evidence="1">
    <location>
        <begin position="35"/>
        <end position="44"/>
    </location>
</feature>
<feature type="region of interest" description="Disordered" evidence="1">
    <location>
        <begin position="1"/>
        <end position="787"/>
    </location>
</feature>
<feature type="compositionally biased region" description="Polar residues" evidence="1">
    <location>
        <begin position="21"/>
        <end position="30"/>
    </location>
</feature>
<organism evidence="2 3">
    <name type="scientific">Ceratocystis lukuohia</name>
    <dbReference type="NCBI Taxonomy" id="2019550"/>
    <lineage>
        <taxon>Eukaryota</taxon>
        <taxon>Fungi</taxon>
        <taxon>Dikarya</taxon>
        <taxon>Ascomycota</taxon>
        <taxon>Pezizomycotina</taxon>
        <taxon>Sordariomycetes</taxon>
        <taxon>Hypocreomycetidae</taxon>
        <taxon>Microascales</taxon>
        <taxon>Ceratocystidaceae</taxon>
        <taxon>Ceratocystis</taxon>
    </lineage>
</organism>
<feature type="region of interest" description="Disordered" evidence="1">
    <location>
        <begin position="1068"/>
        <end position="1190"/>
    </location>
</feature>
<feature type="compositionally biased region" description="Polar residues" evidence="1">
    <location>
        <begin position="183"/>
        <end position="194"/>
    </location>
</feature>
<feature type="compositionally biased region" description="Polar residues" evidence="1">
    <location>
        <begin position="394"/>
        <end position="403"/>
    </location>
</feature>
<feature type="compositionally biased region" description="Polar residues" evidence="1">
    <location>
        <begin position="680"/>
        <end position="690"/>
    </location>
</feature>
<feature type="compositionally biased region" description="Basic residues" evidence="1">
    <location>
        <begin position="81"/>
        <end position="97"/>
    </location>
</feature>